<dbReference type="InterPro" id="IPR043781">
    <property type="entry name" value="DUF5723"/>
</dbReference>
<protein>
    <recommendedName>
        <fullName evidence="2">DUF5723 domain-containing protein</fullName>
    </recommendedName>
</protein>
<dbReference type="eggNOG" id="ENOG50331H6">
    <property type="taxonomic scope" value="Bacteria"/>
</dbReference>
<feature type="domain" description="DUF5723" evidence="2">
    <location>
        <begin position="48"/>
        <end position="398"/>
    </location>
</feature>
<feature type="signal peptide" evidence="1">
    <location>
        <begin position="1"/>
        <end position="20"/>
    </location>
</feature>
<organism evidence="3 4">
    <name type="scientific">Pseudopedobacter saltans (strain ATCC 51119 / DSM 12145 / JCM 21818 / CCUG 39354 / LMG 10337 / NBRC 100064 / NCIMB 13643)</name>
    <name type="common">Pedobacter saltans</name>
    <dbReference type="NCBI Taxonomy" id="762903"/>
    <lineage>
        <taxon>Bacteria</taxon>
        <taxon>Pseudomonadati</taxon>
        <taxon>Bacteroidota</taxon>
        <taxon>Sphingobacteriia</taxon>
        <taxon>Sphingobacteriales</taxon>
        <taxon>Sphingobacteriaceae</taxon>
        <taxon>Pseudopedobacter</taxon>
    </lineage>
</organism>
<dbReference type="EMBL" id="CP002545">
    <property type="protein sequence ID" value="ADY52313.1"/>
    <property type="molecule type" value="Genomic_DNA"/>
</dbReference>
<dbReference type="RefSeq" id="WP_013632804.1">
    <property type="nucleotide sequence ID" value="NC_015177.1"/>
</dbReference>
<dbReference type="HOGENOM" id="CLU_574715_0_0_10"/>
<feature type="chain" id="PRO_5003260193" description="DUF5723 domain-containing protein" evidence="1">
    <location>
        <begin position="21"/>
        <end position="482"/>
    </location>
</feature>
<dbReference type="AlphaFoldDB" id="F0S851"/>
<keyword evidence="1" id="KW-0732">Signal</keyword>
<name>F0S851_PSESL</name>
<reference evidence="3 4" key="1">
    <citation type="journal article" date="2011" name="Stand. Genomic Sci.">
        <title>Complete genome sequence of the gliding, heparinolytic Pedobacter saltans type strain (113).</title>
        <authorList>
            <person name="Liolios K."/>
            <person name="Sikorski J."/>
            <person name="Lu M."/>
            <person name="Nolan M."/>
            <person name="Lapidus A."/>
            <person name="Lucas S."/>
            <person name="Hammon N."/>
            <person name="Deshpande S."/>
            <person name="Cheng J.F."/>
            <person name="Tapia R."/>
            <person name="Han C."/>
            <person name="Goodwin L."/>
            <person name="Pitluck S."/>
            <person name="Huntemann M."/>
            <person name="Ivanova N."/>
            <person name="Pagani I."/>
            <person name="Mavromatis K."/>
            <person name="Ovchinikova G."/>
            <person name="Pati A."/>
            <person name="Chen A."/>
            <person name="Palaniappan K."/>
            <person name="Land M."/>
            <person name="Hauser L."/>
            <person name="Brambilla E.M."/>
            <person name="Kotsyurbenko O."/>
            <person name="Rohde M."/>
            <person name="Tindall B.J."/>
            <person name="Abt B."/>
            <person name="Goker M."/>
            <person name="Detter J.C."/>
            <person name="Woyke T."/>
            <person name="Bristow J."/>
            <person name="Eisen J.A."/>
            <person name="Markowitz V."/>
            <person name="Hugenholtz P."/>
            <person name="Klenk H.P."/>
            <person name="Kyrpides N.C."/>
        </authorList>
    </citation>
    <scope>NUCLEOTIDE SEQUENCE [LARGE SCALE GENOMIC DNA]</scope>
    <source>
        <strain evidence="4">ATCC 51119 / DSM 12145 / JCM 21818 / LMG 10337 / NBRC 100064 / NCIMB 13643</strain>
    </source>
</reference>
<gene>
    <name evidence="3" type="ordered locus">Pedsa_1756</name>
</gene>
<proteinExistence type="predicted"/>
<reference evidence="4" key="2">
    <citation type="submission" date="2011-02" db="EMBL/GenBank/DDBJ databases">
        <title>The complete genome of Pedobacter saltans DSM 12145.</title>
        <authorList>
            <consortium name="US DOE Joint Genome Institute (JGI-PGF)"/>
            <person name="Lucas S."/>
            <person name="Copeland A."/>
            <person name="Lapidus A."/>
            <person name="Bruce D."/>
            <person name="Goodwin L."/>
            <person name="Pitluck S."/>
            <person name="Kyrpides N."/>
            <person name="Mavromatis K."/>
            <person name="Pagani I."/>
            <person name="Ivanova N."/>
            <person name="Ovchinnikova G."/>
            <person name="Lu M."/>
            <person name="Detter J.C."/>
            <person name="Han C."/>
            <person name="Land M."/>
            <person name="Hauser L."/>
            <person name="Markowitz V."/>
            <person name="Cheng J.-F."/>
            <person name="Hugenholtz P."/>
            <person name="Woyke T."/>
            <person name="Wu D."/>
            <person name="Tindall B."/>
            <person name="Pomrenke H.G."/>
            <person name="Brambilla E."/>
            <person name="Klenk H.-P."/>
            <person name="Eisen J.A."/>
        </authorList>
    </citation>
    <scope>NUCLEOTIDE SEQUENCE [LARGE SCALE GENOMIC DNA]</scope>
    <source>
        <strain evidence="4">ATCC 51119 / DSM 12145 / JCM 21818 / LMG 10337 / NBRC 100064 / NCIMB 13643</strain>
    </source>
</reference>
<dbReference type="STRING" id="762903.Pedsa_1756"/>
<accession>F0S851</accession>
<keyword evidence="4" id="KW-1185">Reference proteome</keyword>
<evidence type="ECO:0000313" key="4">
    <source>
        <dbReference type="Proteomes" id="UP000000310"/>
    </source>
</evidence>
<dbReference type="KEGG" id="psn:Pedsa_1756"/>
<dbReference type="OrthoDB" id="783295at2"/>
<evidence type="ECO:0000256" key="1">
    <source>
        <dbReference type="SAM" id="SignalP"/>
    </source>
</evidence>
<evidence type="ECO:0000259" key="2">
    <source>
        <dbReference type="Pfam" id="PF18990"/>
    </source>
</evidence>
<dbReference type="Pfam" id="PF18990">
    <property type="entry name" value="DUF5723"/>
    <property type="match status" value="1"/>
</dbReference>
<evidence type="ECO:0000313" key="3">
    <source>
        <dbReference type="EMBL" id="ADY52313.1"/>
    </source>
</evidence>
<dbReference type="Proteomes" id="UP000000310">
    <property type="component" value="Chromosome"/>
</dbReference>
<sequence length="482" mass="54590">MRIIGVFCILISLCYSKSHAQDFSLTHTGTLYSSFENPVETSYTAEKSKRYNINFFLPSLSMDFRIKGEAETAFKSILLGNDINSSSISSVSNNTNNIHITGNGYVFMMKMLYTAEYQREMGISLQFKNEGNFDLSNTALVIPYSSSIFKSGTYPDLFNSNYKNIAYWQLGLSYRENYNSKLAFGGKLSLLSGAAYSEMNINSSNLEVNENNYQLQLTGAFTNSFGSNQPKIKAFLPGLKNPGVGISLGTSYLFNNKMFLTAHLKDAGIIFWNKKTPQFLFSDSLTVDRFKGKDTYREHYRDSLTVMLDRNTGYAGAFHTWTSSKIEFALSKTFDSYKPVLIASKNLLNSDGFIALQNNYIYRSLNLALSPAYYFDSKLNIGSLFMIKSANVDFYLGTEKLLPTYYLGKTYIKKDESIGKSPTQANIFFGLNLKFGKMMQTMPFADFVDGLNDAETGYVYRLSKKEKRKLPKQKTGRFRRKN</sequence>